<accession>A0AAV0BJA7</accession>
<evidence type="ECO:0000256" key="1">
    <source>
        <dbReference type="SAM" id="Coils"/>
    </source>
</evidence>
<feature type="region of interest" description="Disordered" evidence="2">
    <location>
        <begin position="250"/>
        <end position="269"/>
    </location>
</feature>
<feature type="region of interest" description="Disordered" evidence="2">
    <location>
        <begin position="101"/>
        <end position="154"/>
    </location>
</feature>
<evidence type="ECO:0000256" key="2">
    <source>
        <dbReference type="SAM" id="MobiDB-lite"/>
    </source>
</evidence>
<dbReference type="EMBL" id="CALTRL010005805">
    <property type="protein sequence ID" value="CAH7686636.1"/>
    <property type="molecule type" value="Genomic_DNA"/>
</dbReference>
<sequence>MAEGLNMANTRGRTRLIECDLKRRRSLTVDYRRGEEEEGRMKIRRRRLSIGYMIPDESDSRKGRDNGWDSSIQEKHSYLEDLKKASKDFQRKIKVYEEKVLDSDRSEEGTHEEETKKVASKPNDKNLNRFRDPRVSSKRNQTDGSKDKGLKNSKTFEDRERRLRVLELRREIFRLEEARRILRDGKIDEINRSRRNWIRVGRESIEYLWKVFGRDQEGSIRKEQINLSRSDRTNYQEFYNSGIDPGWNSNFDEDNRIKPTGEDESKGSLDETVEAVEGEDESLPLLDDLIDRSVPLRKYDSNGLLIDSTSKNIRQKDHDREEVERFERTYEDYKAKCRDQKSDWSVGKMMESLGFSSSLFGWKEGEEEWED</sequence>
<gene>
    <name evidence="3" type="ORF">PPACK8108_LOCUS21314</name>
</gene>
<feature type="coiled-coil region" evidence="1">
    <location>
        <begin position="316"/>
        <end position="343"/>
    </location>
</feature>
<dbReference type="Proteomes" id="UP001153365">
    <property type="component" value="Unassembled WGS sequence"/>
</dbReference>
<evidence type="ECO:0000313" key="4">
    <source>
        <dbReference type="Proteomes" id="UP001153365"/>
    </source>
</evidence>
<protein>
    <submittedName>
        <fullName evidence="3">Expressed protein</fullName>
    </submittedName>
</protein>
<dbReference type="AlphaFoldDB" id="A0AAV0BJA7"/>
<evidence type="ECO:0000313" key="3">
    <source>
        <dbReference type="EMBL" id="CAH7686636.1"/>
    </source>
</evidence>
<organism evidence="3 4">
    <name type="scientific">Phakopsora pachyrhizi</name>
    <name type="common">Asian soybean rust disease fungus</name>
    <dbReference type="NCBI Taxonomy" id="170000"/>
    <lineage>
        <taxon>Eukaryota</taxon>
        <taxon>Fungi</taxon>
        <taxon>Dikarya</taxon>
        <taxon>Basidiomycota</taxon>
        <taxon>Pucciniomycotina</taxon>
        <taxon>Pucciniomycetes</taxon>
        <taxon>Pucciniales</taxon>
        <taxon>Phakopsoraceae</taxon>
        <taxon>Phakopsora</taxon>
    </lineage>
</organism>
<feature type="compositionally biased region" description="Basic and acidic residues" evidence="2">
    <location>
        <begin position="253"/>
        <end position="269"/>
    </location>
</feature>
<comment type="caution">
    <text evidence="3">The sequence shown here is derived from an EMBL/GenBank/DDBJ whole genome shotgun (WGS) entry which is preliminary data.</text>
</comment>
<reference evidence="3" key="1">
    <citation type="submission" date="2022-06" db="EMBL/GenBank/DDBJ databases">
        <authorList>
            <consortium name="SYNGENTA / RWTH Aachen University"/>
        </authorList>
    </citation>
    <scope>NUCLEOTIDE SEQUENCE</scope>
</reference>
<keyword evidence="1" id="KW-0175">Coiled coil</keyword>
<proteinExistence type="predicted"/>
<name>A0AAV0BJA7_PHAPC</name>
<keyword evidence="4" id="KW-1185">Reference proteome</keyword>